<accession>A0A9W6YVK3</accession>
<keyword evidence="2" id="KW-1185">Reference proteome</keyword>
<gene>
    <name evidence="1" type="ORF">Amon01_000203700</name>
</gene>
<dbReference type="Proteomes" id="UP001165063">
    <property type="component" value="Unassembled WGS sequence"/>
</dbReference>
<organism evidence="1 2">
    <name type="scientific">Ambrosiozyma monospora</name>
    <name type="common">Yeast</name>
    <name type="synonym">Endomycopsis monosporus</name>
    <dbReference type="NCBI Taxonomy" id="43982"/>
    <lineage>
        <taxon>Eukaryota</taxon>
        <taxon>Fungi</taxon>
        <taxon>Dikarya</taxon>
        <taxon>Ascomycota</taxon>
        <taxon>Saccharomycotina</taxon>
        <taxon>Pichiomycetes</taxon>
        <taxon>Pichiales</taxon>
        <taxon>Pichiaceae</taxon>
        <taxon>Ambrosiozyma</taxon>
    </lineage>
</organism>
<dbReference type="EMBL" id="BSXU01000686">
    <property type="protein sequence ID" value="GMG21501.1"/>
    <property type="molecule type" value="Genomic_DNA"/>
</dbReference>
<sequence>MAQYGRSATGYWLPLTALLSRPQLSNRNYTAHEKKFEKNYRAQLSVFRFRESPILNEMNDTVILDNHSSAVSHSKIPSISNLFQVLLIPVTTPAEEERLSSSSVLPCILFPYSPTPNNGRLTP</sequence>
<evidence type="ECO:0000313" key="1">
    <source>
        <dbReference type="EMBL" id="GMG21501.1"/>
    </source>
</evidence>
<name>A0A9W6YVK3_AMBMO</name>
<dbReference type="AlphaFoldDB" id="A0A9W6YVK3"/>
<evidence type="ECO:0000313" key="2">
    <source>
        <dbReference type="Proteomes" id="UP001165063"/>
    </source>
</evidence>
<comment type="caution">
    <text evidence="1">The sequence shown here is derived from an EMBL/GenBank/DDBJ whole genome shotgun (WGS) entry which is preliminary data.</text>
</comment>
<proteinExistence type="predicted"/>
<protein>
    <submittedName>
        <fullName evidence="1">Unnamed protein product</fullName>
    </submittedName>
</protein>
<reference evidence="1" key="1">
    <citation type="submission" date="2023-04" db="EMBL/GenBank/DDBJ databases">
        <title>Ambrosiozyma monospora NBRC 1965.</title>
        <authorList>
            <person name="Ichikawa N."/>
            <person name="Sato H."/>
            <person name="Tonouchi N."/>
        </authorList>
    </citation>
    <scope>NUCLEOTIDE SEQUENCE</scope>
    <source>
        <strain evidence="1">NBRC 1965</strain>
    </source>
</reference>